<sequence>MHVSGRPVAALGAGVYAAGASAVGVVLSAAVFDRPSAWVLAPAVLLVGILVALAVGFAPDRIERFRHRRRAYSLLVLPVAGAIATLAVAVGSSGTVLGPGFVLSIAAFVGWTWVVHGAETLHAQRALEEGCERIASLPAVADRTVSRRLRALNAVFGVSLLAFGIVAVVRDATYVYLLVALGPLAAAFQPRRLVTLTDRGLLFESRFGAKLLEWSAFGGYYVGDGDDPELVVLRSSGWRDDLTFEGESEAVDETVVAAIDRYLPRSLSPAIPAGGLARNGDGDRESGQYSRYR</sequence>
<reference evidence="3 4" key="1">
    <citation type="submission" date="2022-09" db="EMBL/GenBank/DDBJ databases">
        <title>Enrichment on poylsaccharides allowed isolation of novel metabolic and taxonomic groups of Haloarchaea.</title>
        <authorList>
            <person name="Sorokin D.Y."/>
            <person name="Elcheninov A.G."/>
            <person name="Khizhniak T.V."/>
            <person name="Kolganova T.V."/>
            <person name="Kublanov I.V."/>
        </authorList>
    </citation>
    <scope>NUCLEOTIDE SEQUENCE [LARGE SCALE GENOMIC DNA]</scope>
    <source>
        <strain evidence="3 4">AArc-m2/3/4</strain>
    </source>
</reference>
<organism evidence="3 4">
    <name type="scientific">Natronoglomus mannanivorans</name>
    <dbReference type="NCBI Taxonomy" id="2979990"/>
    <lineage>
        <taxon>Archaea</taxon>
        <taxon>Methanobacteriati</taxon>
        <taxon>Methanobacteriota</taxon>
        <taxon>Stenosarchaea group</taxon>
        <taxon>Halobacteria</taxon>
        <taxon>Halobacteriales</taxon>
        <taxon>Natrialbaceae</taxon>
        <taxon>Natronoglomus</taxon>
    </lineage>
</organism>
<evidence type="ECO:0000313" key="4">
    <source>
        <dbReference type="Proteomes" id="UP001320972"/>
    </source>
</evidence>
<proteinExistence type="predicted"/>
<dbReference type="EMBL" id="JAOPKB010000003">
    <property type="protein sequence ID" value="MCU4972548.1"/>
    <property type="molecule type" value="Genomic_DNA"/>
</dbReference>
<feature type="transmembrane region" description="Helical" evidence="2">
    <location>
        <begin position="71"/>
        <end position="90"/>
    </location>
</feature>
<feature type="region of interest" description="Disordered" evidence="1">
    <location>
        <begin position="274"/>
        <end position="293"/>
    </location>
</feature>
<name>A0ABT2QC94_9EURY</name>
<keyword evidence="2" id="KW-0472">Membrane</keyword>
<feature type="transmembrane region" description="Helical" evidence="2">
    <location>
        <begin position="38"/>
        <end position="59"/>
    </location>
</feature>
<accession>A0ABT2QC94</accession>
<gene>
    <name evidence="3" type="ORF">OB955_07325</name>
</gene>
<dbReference type="RefSeq" id="WP_338007418.1">
    <property type="nucleotide sequence ID" value="NZ_JAOPKB010000003.1"/>
</dbReference>
<dbReference type="Proteomes" id="UP001320972">
    <property type="component" value="Unassembled WGS sequence"/>
</dbReference>
<keyword evidence="2" id="KW-1133">Transmembrane helix</keyword>
<evidence type="ECO:0000256" key="2">
    <source>
        <dbReference type="SAM" id="Phobius"/>
    </source>
</evidence>
<feature type="transmembrane region" description="Helical" evidence="2">
    <location>
        <begin position="96"/>
        <end position="115"/>
    </location>
</feature>
<evidence type="ECO:0000256" key="1">
    <source>
        <dbReference type="SAM" id="MobiDB-lite"/>
    </source>
</evidence>
<protein>
    <recommendedName>
        <fullName evidence="5">PH domain-containing protein</fullName>
    </recommendedName>
</protein>
<evidence type="ECO:0000313" key="3">
    <source>
        <dbReference type="EMBL" id="MCU4972548.1"/>
    </source>
</evidence>
<keyword evidence="4" id="KW-1185">Reference proteome</keyword>
<keyword evidence="2" id="KW-0812">Transmembrane</keyword>
<evidence type="ECO:0008006" key="5">
    <source>
        <dbReference type="Google" id="ProtNLM"/>
    </source>
</evidence>
<comment type="caution">
    <text evidence="3">The sequence shown here is derived from an EMBL/GenBank/DDBJ whole genome shotgun (WGS) entry which is preliminary data.</text>
</comment>
<feature type="transmembrane region" description="Helical" evidence="2">
    <location>
        <begin position="151"/>
        <end position="169"/>
    </location>
</feature>